<reference evidence="1" key="1">
    <citation type="submission" date="2023-04" db="EMBL/GenBank/DDBJ databases">
        <title>A chromosome-level genome assembly of the parasitoid wasp Eretmocerus hayati.</title>
        <authorList>
            <person name="Zhong Y."/>
            <person name="Liu S."/>
            <person name="Liu Y."/>
        </authorList>
    </citation>
    <scope>NUCLEOTIDE SEQUENCE</scope>
    <source>
        <strain evidence="1">ZJU_SS_LIU_2023</strain>
    </source>
</reference>
<keyword evidence="2" id="KW-1185">Reference proteome</keyword>
<evidence type="ECO:0000313" key="1">
    <source>
        <dbReference type="EMBL" id="KAJ8669111.1"/>
    </source>
</evidence>
<dbReference type="Proteomes" id="UP001239111">
    <property type="component" value="Chromosome 3"/>
</dbReference>
<evidence type="ECO:0000313" key="2">
    <source>
        <dbReference type="Proteomes" id="UP001239111"/>
    </source>
</evidence>
<sequence>MGVQLSVLVGCVGAVEIMACMKHVLVCKLQLADESPNCCVNYFHRPKTLEHSVEVDSCEVDNKSRNCSQIEAILRETRSEPDILCLGPPTPAVDGYVRLPTPIPFGVDTESGIQNVSSNASSLIDSGNENPTKDKLSEKQSKPARRHHVSSSDISSLEEKPKKPATQTESLDGTADSRLVRVSSFEQASEQDHNRDQLRKRLVEKKVPRDWSDKIKSSLESESEYVDAEEVGFRLGESPIQFTIPDHGDSQASWVIQRNAARRVTLPYTNRHTLT</sequence>
<comment type="caution">
    <text evidence="1">The sequence shown here is derived from an EMBL/GenBank/DDBJ whole genome shotgun (WGS) entry which is preliminary data.</text>
</comment>
<proteinExistence type="predicted"/>
<organism evidence="1 2">
    <name type="scientific">Eretmocerus hayati</name>
    <dbReference type="NCBI Taxonomy" id="131215"/>
    <lineage>
        <taxon>Eukaryota</taxon>
        <taxon>Metazoa</taxon>
        <taxon>Ecdysozoa</taxon>
        <taxon>Arthropoda</taxon>
        <taxon>Hexapoda</taxon>
        <taxon>Insecta</taxon>
        <taxon>Pterygota</taxon>
        <taxon>Neoptera</taxon>
        <taxon>Endopterygota</taxon>
        <taxon>Hymenoptera</taxon>
        <taxon>Apocrita</taxon>
        <taxon>Proctotrupomorpha</taxon>
        <taxon>Chalcidoidea</taxon>
        <taxon>Aphelinidae</taxon>
        <taxon>Aphelininae</taxon>
        <taxon>Eretmocerus</taxon>
    </lineage>
</organism>
<gene>
    <name evidence="1" type="ORF">QAD02_000370</name>
</gene>
<dbReference type="EMBL" id="CM056743">
    <property type="protein sequence ID" value="KAJ8669111.1"/>
    <property type="molecule type" value="Genomic_DNA"/>
</dbReference>
<accession>A0ACC2NDE9</accession>
<name>A0ACC2NDE9_9HYME</name>
<protein>
    <submittedName>
        <fullName evidence="1">Uncharacterized protein</fullName>
    </submittedName>
</protein>